<evidence type="ECO:0000256" key="5">
    <source>
        <dbReference type="ARBA" id="ARBA00022869"/>
    </source>
</evidence>
<dbReference type="EMBL" id="JACSEA010000017">
    <property type="protein sequence ID" value="KAF7383665.1"/>
    <property type="molecule type" value="Genomic_DNA"/>
</dbReference>
<evidence type="ECO:0000256" key="1">
    <source>
        <dbReference type="ARBA" id="ARBA00004302"/>
    </source>
</evidence>
<feature type="domain" description="ADAMTS/ADAMTS-like Spacer 1" evidence="7">
    <location>
        <begin position="226"/>
        <end position="336"/>
    </location>
</feature>
<dbReference type="AlphaFoldDB" id="A0A834J8Z9"/>
<sequence>MLVNVSSSHIPEKYPIEVYHMLQERTQFGIGRENRARGSWGTWSSWSECSRTCGTGIQSQSRECVPLRKDLRKRSVITDNGMTPNKRPICIGTYKRYHTCNTQVCPNFAEDLRAEQCAKYNGRNYKGHVYTWIPFLDAPNSCALNCRAVGQRFYATLEPAIMDGTPCDGPNLRGHNAGISMERTERWLCVAGQCKSVGCDGVIGSGATMDACGVCGGRGQGCRLFEGIFMEPILPKGHHSITTIPKGAMSLNISELRFSSNFLALRDSNGSYVLNGPWSYSPSGTYKAAGTTLTYQRGDRNRLECILATGPLNDSLQLEILFQELNPGVLYKYMLPLKETLNGVGGGGNFAPPIFNPISSNDQRGNEIPDGGSHGIVNTPSTRTSIRRNDFSQSRGFINHDRTRHSSRTEEMKRPPTTVMAGDQPNSKMKKKKRKKFVWKVVGATACSKECGGGIQTSIWTCVREDNEAIAHEKRCRNSEKPVASKVMRCNEQPCPARWRAENWSECSVSCGVGRRTRKLECVQELNSKLTMRVALGACVQPPDLKTVELCSKPACPIMNTPELRHMEPLSVSISSSSTAQTYSQSTQKWNVGAWGPCSTTCGKGFKFRTVTCITSGEACPLSSKPSSREECDNLSCLVSNKNERSSERRAPWLYSAWSPTCSMECGKGIESRRVACSEGSELFCDPKERPETERQCFGSGMNCDDAKWFTGPWTSCSVSCGIGIQYRDVICISKIVRQDDGEYTVLAMKNCNGTKPRSEQVCEATPCSAEWYISDWSQCSVTCGSGVQKRLVRCILEGISSSNCKEFTKPNELQRCNVDPCKKDITILNKPPKNIHGNQSRYVATPEMKRKNLPNSMSVNVASSSGQKVRTYDFIQPQNLFQKKKPMSRHSMLPSQILLESSKEEEARTKDMELKLLYNDYLQVVMLEHVTKKKSEDMKKTIVRQLADIAKECARDEEKLLKLKARERDIMHLSIVQTELDVQIEEINEYIRSGKIDSIKGIMSHLCSVLEPLDQLRCKNIILPEKTEEWIELEETLKECKNTLQHIRELINNNLQTYQAVYNGMKDFTATYNDIETCQEKLDEALSHLQVIVLKHGSFSLK</sequence>
<feature type="domain" description="ADAMTS/ADAMTS-like cysteine-rich" evidence="8">
    <location>
        <begin position="129"/>
        <end position="222"/>
    </location>
</feature>
<evidence type="ECO:0000313" key="9">
    <source>
        <dbReference type="EMBL" id="KAF7383665.1"/>
    </source>
</evidence>
<keyword evidence="5" id="KW-0272">Extracellular matrix</keyword>
<dbReference type="FunFam" id="2.60.120.830:FF:000001">
    <property type="entry name" value="A disintegrin and metalloproteinase with thrombospondin motifs 1"/>
    <property type="match status" value="1"/>
</dbReference>
<dbReference type="Pfam" id="PF19236">
    <property type="entry name" value="ADAMTS_CR_3"/>
    <property type="match status" value="1"/>
</dbReference>
<dbReference type="SUPFAM" id="SSF82895">
    <property type="entry name" value="TSP-1 type 1 repeat"/>
    <property type="match status" value="5"/>
</dbReference>
<dbReference type="Proteomes" id="UP000614350">
    <property type="component" value="Unassembled WGS sequence"/>
</dbReference>
<dbReference type="GO" id="GO:0005604">
    <property type="term" value="C:basement membrane"/>
    <property type="evidence" value="ECO:0007669"/>
    <property type="project" value="UniProtKB-SubCell"/>
</dbReference>
<dbReference type="InterPro" id="IPR045371">
    <property type="entry name" value="ADAMTS_CR_3"/>
</dbReference>
<organism evidence="9 10">
    <name type="scientific">Vespula vulgaris</name>
    <name type="common">Yellow jacket</name>
    <name type="synonym">Wasp</name>
    <dbReference type="NCBI Taxonomy" id="7454"/>
    <lineage>
        <taxon>Eukaryota</taxon>
        <taxon>Metazoa</taxon>
        <taxon>Ecdysozoa</taxon>
        <taxon>Arthropoda</taxon>
        <taxon>Hexapoda</taxon>
        <taxon>Insecta</taxon>
        <taxon>Pterygota</taxon>
        <taxon>Neoptera</taxon>
        <taxon>Endopterygota</taxon>
        <taxon>Hymenoptera</taxon>
        <taxon>Apocrita</taxon>
        <taxon>Aculeata</taxon>
        <taxon>Vespoidea</taxon>
        <taxon>Vespidae</taxon>
        <taxon>Vespinae</taxon>
        <taxon>Vespula</taxon>
    </lineage>
</organism>
<comment type="caution">
    <text evidence="9">The sequence shown here is derived from an EMBL/GenBank/DDBJ whole genome shotgun (WGS) entry which is preliminary data.</text>
</comment>
<keyword evidence="2" id="KW-0964">Secreted</keyword>
<feature type="region of interest" description="Disordered" evidence="6">
    <location>
        <begin position="362"/>
        <end position="434"/>
    </location>
</feature>
<keyword evidence="3" id="KW-0732">Signal</keyword>
<name>A0A834J8Z9_VESVU</name>
<keyword evidence="10" id="KW-1185">Reference proteome</keyword>
<dbReference type="PROSITE" id="PS50092">
    <property type="entry name" value="TSP1"/>
    <property type="match status" value="6"/>
</dbReference>
<keyword evidence="5" id="KW-0084">Basement membrane</keyword>
<dbReference type="InterPro" id="IPR010294">
    <property type="entry name" value="ADAMTS_spacer1"/>
</dbReference>
<dbReference type="Gene3D" id="2.60.120.830">
    <property type="match status" value="1"/>
</dbReference>
<dbReference type="FunFam" id="2.20.100.10:FF:000005">
    <property type="entry name" value="ADAM metallopeptidase with thrombospondin type 1 motif 9"/>
    <property type="match status" value="1"/>
</dbReference>
<gene>
    <name evidence="9" type="ORF">HZH66_013015</name>
</gene>
<evidence type="ECO:0000256" key="2">
    <source>
        <dbReference type="ARBA" id="ARBA00022525"/>
    </source>
</evidence>
<dbReference type="InterPro" id="IPR036383">
    <property type="entry name" value="TSP1_rpt_sf"/>
</dbReference>
<evidence type="ECO:0000256" key="4">
    <source>
        <dbReference type="ARBA" id="ARBA00022737"/>
    </source>
</evidence>
<proteinExistence type="predicted"/>
<accession>A0A834J8Z9</accession>
<evidence type="ECO:0000259" key="7">
    <source>
        <dbReference type="Pfam" id="PF05986"/>
    </source>
</evidence>
<dbReference type="PANTHER" id="PTHR13723">
    <property type="entry name" value="ADAMTS A DISINTEGRIN AND METALLOPROTEASE WITH THROMBOSPONDIN MOTIFS PROTEASE"/>
    <property type="match status" value="1"/>
</dbReference>
<keyword evidence="4" id="KW-0677">Repeat</keyword>
<dbReference type="Pfam" id="PF05986">
    <property type="entry name" value="ADAMTS_spacer1"/>
    <property type="match status" value="1"/>
</dbReference>
<dbReference type="InterPro" id="IPR050439">
    <property type="entry name" value="ADAMTS_ADAMTS-like"/>
</dbReference>
<comment type="subcellular location">
    <subcellularLocation>
        <location evidence="1">Secreted</location>
        <location evidence="1">Extracellular space</location>
        <location evidence="1">Extracellular matrix</location>
        <location evidence="1">Basement membrane</location>
    </subcellularLocation>
</comment>
<evidence type="ECO:0000256" key="6">
    <source>
        <dbReference type="SAM" id="MobiDB-lite"/>
    </source>
</evidence>
<dbReference type="SMART" id="SM00209">
    <property type="entry name" value="TSP1"/>
    <property type="match status" value="7"/>
</dbReference>
<protein>
    <submittedName>
        <fullName evidence="9">Uncharacterized protein</fullName>
    </submittedName>
</protein>
<reference evidence="9" key="1">
    <citation type="journal article" date="2020" name="G3 (Bethesda)">
        <title>High-Quality Assemblies for Three Invasive Social Wasps from the &lt;i&gt;Vespula&lt;/i&gt; Genus.</title>
        <authorList>
            <person name="Harrop T.W.R."/>
            <person name="Guhlin J."/>
            <person name="McLaughlin G.M."/>
            <person name="Permina E."/>
            <person name="Stockwell P."/>
            <person name="Gilligan J."/>
            <person name="Le Lec M.F."/>
            <person name="Gruber M.A.M."/>
            <person name="Quinn O."/>
            <person name="Lovegrove M."/>
            <person name="Duncan E.J."/>
            <person name="Remnant E.J."/>
            <person name="Van Eeckhoven J."/>
            <person name="Graham B."/>
            <person name="Knapp R.A."/>
            <person name="Langford K.W."/>
            <person name="Kronenberg Z."/>
            <person name="Press M.O."/>
            <person name="Eacker S.M."/>
            <person name="Wilson-Rankin E.E."/>
            <person name="Purcell J."/>
            <person name="Lester P.J."/>
            <person name="Dearden P.K."/>
        </authorList>
    </citation>
    <scope>NUCLEOTIDE SEQUENCE</scope>
    <source>
        <strain evidence="9">Marl-1</strain>
    </source>
</reference>
<dbReference type="PANTHER" id="PTHR13723:SF316">
    <property type="entry name" value="LONELY HEART, ISOFORM A"/>
    <property type="match status" value="1"/>
</dbReference>
<evidence type="ECO:0000313" key="10">
    <source>
        <dbReference type="Proteomes" id="UP000614350"/>
    </source>
</evidence>
<dbReference type="Gene3D" id="2.20.100.10">
    <property type="entry name" value="Thrombospondin type-1 (TSP1) repeat"/>
    <property type="match status" value="6"/>
</dbReference>
<dbReference type="Pfam" id="PF00090">
    <property type="entry name" value="TSP_1"/>
    <property type="match status" value="1"/>
</dbReference>
<evidence type="ECO:0000256" key="3">
    <source>
        <dbReference type="ARBA" id="ARBA00022729"/>
    </source>
</evidence>
<dbReference type="InterPro" id="IPR000884">
    <property type="entry name" value="TSP1_rpt"/>
</dbReference>
<dbReference type="Pfam" id="PF19030">
    <property type="entry name" value="TSP1_ADAMTS"/>
    <property type="match status" value="6"/>
</dbReference>
<evidence type="ECO:0000259" key="8">
    <source>
        <dbReference type="Pfam" id="PF19236"/>
    </source>
</evidence>